<keyword evidence="1" id="KW-0732">Signal</keyword>
<accession>A0ABX7I4R9</accession>
<organism evidence="3 4">
    <name type="scientific">Dyadobacter sandarakinus</name>
    <dbReference type="NCBI Taxonomy" id="2747268"/>
    <lineage>
        <taxon>Bacteria</taxon>
        <taxon>Pseudomonadati</taxon>
        <taxon>Bacteroidota</taxon>
        <taxon>Cytophagia</taxon>
        <taxon>Cytophagales</taxon>
        <taxon>Spirosomataceae</taxon>
        <taxon>Dyadobacter</taxon>
    </lineage>
</organism>
<feature type="chain" id="PRO_5045304668" evidence="1">
    <location>
        <begin position="20"/>
        <end position="1427"/>
    </location>
</feature>
<protein>
    <submittedName>
        <fullName evidence="3">T9SS type A sorting domain-containing protein</fullName>
    </submittedName>
</protein>
<evidence type="ECO:0000313" key="3">
    <source>
        <dbReference type="EMBL" id="QRR00775.1"/>
    </source>
</evidence>
<name>A0ABX7I4R9_9BACT</name>
<proteinExistence type="predicted"/>
<dbReference type="RefSeq" id="WP_204662332.1">
    <property type="nucleotide sequence ID" value="NZ_CP056775.1"/>
</dbReference>
<reference evidence="3 4" key="1">
    <citation type="submission" date="2020-06" db="EMBL/GenBank/DDBJ databases">
        <title>Dyadobacter sandarakinus sp. nov., isolated from the soil of the Arctic Yellow River Station.</title>
        <authorList>
            <person name="Zhang Y."/>
            <person name="Peng F."/>
        </authorList>
    </citation>
    <scope>NUCLEOTIDE SEQUENCE [LARGE SCALE GENOMIC DNA]</scope>
    <source>
        <strain evidence="3 4">Q3-56</strain>
    </source>
</reference>
<gene>
    <name evidence="3" type="ORF">HWI92_07570</name>
</gene>
<feature type="signal peptide" evidence="1">
    <location>
        <begin position="1"/>
        <end position="19"/>
    </location>
</feature>
<evidence type="ECO:0000313" key="4">
    <source>
        <dbReference type="Proteomes" id="UP000612680"/>
    </source>
</evidence>
<evidence type="ECO:0000259" key="2">
    <source>
        <dbReference type="Pfam" id="PF18962"/>
    </source>
</evidence>
<dbReference type="Proteomes" id="UP000612680">
    <property type="component" value="Chromosome"/>
</dbReference>
<evidence type="ECO:0000256" key="1">
    <source>
        <dbReference type="SAM" id="SignalP"/>
    </source>
</evidence>
<dbReference type="NCBIfam" id="TIGR04183">
    <property type="entry name" value="Por_Secre_tail"/>
    <property type="match status" value="1"/>
</dbReference>
<dbReference type="InterPro" id="IPR026444">
    <property type="entry name" value="Secre_tail"/>
</dbReference>
<keyword evidence="4" id="KW-1185">Reference proteome</keyword>
<feature type="domain" description="Secretion system C-terminal sorting" evidence="2">
    <location>
        <begin position="1358"/>
        <end position="1423"/>
    </location>
</feature>
<dbReference type="EMBL" id="CP056775">
    <property type="protein sequence ID" value="QRR00775.1"/>
    <property type="molecule type" value="Genomic_DNA"/>
</dbReference>
<sequence length="1427" mass="154011">MNKILRVFLLSLFSFSAFAQTPSLSIIRINSENYCLGTELSIDVDIRGTFPAGNKFTVEASRFGNNGAERWEYPAELRGTRLVTILKDPALANSENFALKIISSNPKTETESSYPMRALTKASVQLTSRWGFSADTVNSTDQVSLSLITTPPSPGSVTLSTGEKFELIYASGWNGPYPTVVTLPRTRAGVYSIKEASNVCGPLPTSGQVALKVNNFDFMPVAVSPGQPCLGSEIKVRFNTDGGNFSPDTKFKIRLAGDNIYIDSYQYVDIPATLTGKNELTARIPDELPGQLVNYGTYFGIVTESPSAVSFNKALVVNLSPKPTFSLQAETTAMDIGEVIYLSGNPTGLPPFKITMTNGEVMEYQKAVSPEKTTSYQVKTFESGCGIIQNPPNTPVTITVRPSLVLAGPTSSVPVRTICEGQTARLGFRANGVSAQTTYMVAAQTYSGKKIRFAARLAGDSLEFTVPKNTSADRDLDYGEIWGITVESANPALTSPSISMEFQSPPVMVLSANSKQSVPFPSKIRLDFDVFGGGPYTLEQADGSKATYDYRNVWFEQFVKRDTTFRLVKLSNSCFSNTNPPTFPVKVADPAGTTPALMARLIKKTYCSGDSVEVELAFSGRFEAGNVFTLSYLRDAQSTTYPIRNVTKPGIYKIVLPKREGEVYTASLQLDSSLPRLVSETERFDLGIPPRKPQISPETSMQNPTVMYLGEVHAVVIGGSGRSAAVYSIDGVDNRVTLDHNGMYEVNLPLQHEKTTEFKLKSITNSCGTWNGEISSYFRGIAYKIEQNPSETFWHCAGSEAQVRFGFESGAPRPGTKFTLQLSKSGEAGSYTDVASATDTRMIGFTVPALPAGNYYARIYSSDNIYSNVRNILIGEAPTATLSVTYPVEGGSNATVPYGTPVVLTANLTGSDPWGILFSDGVLQRTTSRYGQYAPTITAPQTFSIAKVWNSCGYGTASGTVQVSVKATLEISKFPANADPAVCPGQKVNVDFALRGASLPAGTYLIFSVVNEKNAAVKLDSVNRTSGRIELTVPGNIPGQRFAIKAEIVSMEISKSLEYQLFATPDMTIYGDNTITAGEPTTLFVRANSSFAYNTAFELSDGKTYNHTAAYPGGITKIIVSPAATTTYTLKPVQSVCGSGKVSGSATVTVQPRLAQWISVRSVEGLRRSNVCSADTVRIYFDLQGNQTNTAGYEVQLSDSTGKNFVSLPTTGQFSPVTAIIPAGTTASNFYRIRLNSKEPNVSGGTFAEVLRIGARARGKVLTPSVTYQPGQVVNVVIGLEGSSPVSYRFGDDNFVRYRNAVRSSDTIALMPVSPVATYRISELTNECGPGTIDEPSTFRIELITAAEPAGEQITFGPNPASHALTIRFEHAAPRTIELLNVAGQQVFSGKYADKTVNIDLSAVPAGVYLLQVKRNRSAATYRIVKF</sequence>
<dbReference type="Pfam" id="PF18962">
    <property type="entry name" value="Por_Secre_tail"/>
    <property type="match status" value="1"/>
</dbReference>